<dbReference type="InterPro" id="IPR024975">
    <property type="entry name" value="NOV_C"/>
</dbReference>
<protein>
    <submittedName>
        <fullName evidence="2">DUF3883 domain-containing protein</fullName>
    </submittedName>
</protein>
<dbReference type="Pfam" id="PF13020">
    <property type="entry name" value="NOV_C"/>
    <property type="match status" value="1"/>
</dbReference>
<dbReference type="Proteomes" id="UP001564408">
    <property type="component" value="Unassembled WGS sequence"/>
</dbReference>
<dbReference type="RefSeq" id="WP_369666448.1">
    <property type="nucleotide sequence ID" value="NZ_JBDKXB010000005.1"/>
</dbReference>
<organism evidence="2 3">
    <name type="scientific">Thioalkalicoccus limnaeus</name>
    <dbReference type="NCBI Taxonomy" id="120681"/>
    <lineage>
        <taxon>Bacteria</taxon>
        <taxon>Pseudomonadati</taxon>
        <taxon>Pseudomonadota</taxon>
        <taxon>Gammaproteobacteria</taxon>
        <taxon>Chromatiales</taxon>
        <taxon>Chromatiaceae</taxon>
        <taxon>Thioalkalicoccus</taxon>
    </lineage>
</organism>
<accession>A0ABV4BBL7</accession>
<sequence length="69" mass="7918">MEVKGRVAGAETITMTRNEILSALDKPDDFILAMVEFLDGDTHRVHCLRQPFRRAPDFHASRVNHHFAE</sequence>
<proteinExistence type="predicted"/>
<reference evidence="2 3" key="1">
    <citation type="submission" date="2024-05" db="EMBL/GenBank/DDBJ databases">
        <title>Genome Sequence and Characterization of the New Strain Purple Sulfur Bacterium of Genus Thioalkalicoccus.</title>
        <authorList>
            <person name="Bryantseva I.A."/>
            <person name="Kyndt J.A."/>
            <person name="Imhoff J.F."/>
        </authorList>
    </citation>
    <scope>NUCLEOTIDE SEQUENCE [LARGE SCALE GENOMIC DNA]</scope>
    <source>
        <strain evidence="2 3">Um2</strain>
    </source>
</reference>
<dbReference type="EMBL" id="JBDKXB010000005">
    <property type="protein sequence ID" value="MEY6431883.1"/>
    <property type="molecule type" value="Genomic_DNA"/>
</dbReference>
<keyword evidence="3" id="KW-1185">Reference proteome</keyword>
<name>A0ABV4BBL7_9GAMM</name>
<evidence type="ECO:0000313" key="3">
    <source>
        <dbReference type="Proteomes" id="UP001564408"/>
    </source>
</evidence>
<gene>
    <name evidence="2" type="ORF">ABC977_05605</name>
</gene>
<comment type="caution">
    <text evidence="2">The sequence shown here is derived from an EMBL/GenBank/DDBJ whole genome shotgun (WGS) entry which is preliminary data.</text>
</comment>
<evidence type="ECO:0000313" key="2">
    <source>
        <dbReference type="EMBL" id="MEY6431883.1"/>
    </source>
</evidence>
<evidence type="ECO:0000259" key="1">
    <source>
        <dbReference type="Pfam" id="PF13020"/>
    </source>
</evidence>
<feature type="domain" description="Protein NO VEIN C-terminal" evidence="1">
    <location>
        <begin position="2"/>
        <end position="47"/>
    </location>
</feature>